<comment type="caution">
    <text evidence="1">The sequence shown here is derived from an EMBL/GenBank/DDBJ whole genome shotgun (WGS) entry which is preliminary data.</text>
</comment>
<organism evidence="1">
    <name type="scientific">mine drainage metagenome</name>
    <dbReference type="NCBI Taxonomy" id="410659"/>
    <lineage>
        <taxon>unclassified sequences</taxon>
        <taxon>metagenomes</taxon>
        <taxon>ecological metagenomes</taxon>
    </lineage>
</organism>
<proteinExistence type="predicted"/>
<protein>
    <submittedName>
        <fullName evidence="1">Site-specific recombinase, phage integrase family</fullName>
    </submittedName>
</protein>
<sequence length="40" mass="4931">MYKTFRKTWESWLVFYYPDKALQIALSQGHTTVTQYEHYV</sequence>
<reference evidence="1" key="2">
    <citation type="journal article" date="2014" name="ISME J.">
        <title>Microbial stratification in low pH oxic and suboxic macroscopic growths along an acid mine drainage.</title>
        <authorList>
            <person name="Mendez-Garcia C."/>
            <person name="Mesa V."/>
            <person name="Sprenger R.R."/>
            <person name="Richter M."/>
            <person name="Diez M.S."/>
            <person name="Solano J."/>
            <person name="Bargiela R."/>
            <person name="Golyshina O.V."/>
            <person name="Manteca A."/>
            <person name="Ramos J.L."/>
            <person name="Gallego J.R."/>
            <person name="Llorente I."/>
            <person name="Martins Dos Santos V.A."/>
            <person name="Jensen O.N."/>
            <person name="Pelaez A.I."/>
            <person name="Sanchez J."/>
            <person name="Ferrer M."/>
        </authorList>
    </citation>
    <scope>NUCLEOTIDE SEQUENCE</scope>
</reference>
<name>T1DEJ0_9ZZZZ</name>
<dbReference type="EMBL" id="AUZY01000010">
    <property type="protein sequence ID" value="EQD79809.1"/>
    <property type="molecule type" value="Genomic_DNA"/>
</dbReference>
<reference evidence="1" key="1">
    <citation type="submission" date="2013-08" db="EMBL/GenBank/DDBJ databases">
        <authorList>
            <person name="Mendez C."/>
            <person name="Richter M."/>
            <person name="Ferrer M."/>
            <person name="Sanchez J."/>
        </authorList>
    </citation>
    <scope>NUCLEOTIDE SEQUENCE</scope>
</reference>
<dbReference type="AlphaFoldDB" id="T1DEJ0"/>
<feature type="non-terminal residue" evidence="1">
    <location>
        <position position="40"/>
    </location>
</feature>
<evidence type="ECO:0000313" key="1">
    <source>
        <dbReference type="EMBL" id="EQD79809.1"/>
    </source>
</evidence>
<accession>T1DEJ0</accession>
<gene>
    <name evidence="1" type="ORF">B1B_00017</name>
</gene>